<gene>
    <name evidence="2" type="ORF">FB567DRAFT_254973</name>
</gene>
<evidence type="ECO:0000313" key="2">
    <source>
        <dbReference type="EMBL" id="KAH7067751.1"/>
    </source>
</evidence>
<dbReference type="Proteomes" id="UP000813461">
    <property type="component" value="Unassembled WGS sequence"/>
</dbReference>
<organism evidence="2 3">
    <name type="scientific">Paraphoma chrysanthemicola</name>
    <dbReference type="NCBI Taxonomy" id="798071"/>
    <lineage>
        <taxon>Eukaryota</taxon>
        <taxon>Fungi</taxon>
        <taxon>Dikarya</taxon>
        <taxon>Ascomycota</taxon>
        <taxon>Pezizomycotina</taxon>
        <taxon>Dothideomycetes</taxon>
        <taxon>Pleosporomycetidae</taxon>
        <taxon>Pleosporales</taxon>
        <taxon>Pleosporineae</taxon>
        <taxon>Phaeosphaeriaceae</taxon>
        <taxon>Paraphoma</taxon>
    </lineage>
</organism>
<feature type="compositionally biased region" description="Basic and acidic residues" evidence="1">
    <location>
        <begin position="366"/>
        <end position="376"/>
    </location>
</feature>
<evidence type="ECO:0000256" key="1">
    <source>
        <dbReference type="SAM" id="MobiDB-lite"/>
    </source>
</evidence>
<comment type="caution">
    <text evidence="2">The sequence shown here is derived from an EMBL/GenBank/DDBJ whole genome shotgun (WGS) entry which is preliminary data.</text>
</comment>
<evidence type="ECO:0000313" key="3">
    <source>
        <dbReference type="Proteomes" id="UP000813461"/>
    </source>
</evidence>
<feature type="region of interest" description="Disordered" evidence="1">
    <location>
        <begin position="111"/>
        <end position="157"/>
    </location>
</feature>
<feature type="region of interest" description="Disordered" evidence="1">
    <location>
        <begin position="292"/>
        <end position="483"/>
    </location>
</feature>
<feature type="compositionally biased region" description="Polar residues" evidence="1">
    <location>
        <begin position="292"/>
        <end position="314"/>
    </location>
</feature>
<name>A0A8K0QRM6_9PLEO</name>
<feature type="compositionally biased region" description="Low complexity" evidence="1">
    <location>
        <begin position="47"/>
        <end position="66"/>
    </location>
</feature>
<dbReference type="OrthoDB" id="5430532at2759"/>
<dbReference type="AlphaFoldDB" id="A0A8K0QRM6"/>
<feature type="compositionally biased region" description="Polar residues" evidence="1">
    <location>
        <begin position="414"/>
        <end position="467"/>
    </location>
</feature>
<accession>A0A8K0QRM6</accession>
<proteinExistence type="predicted"/>
<feature type="compositionally biased region" description="Low complexity" evidence="1">
    <location>
        <begin position="315"/>
        <end position="330"/>
    </location>
</feature>
<feature type="region of interest" description="Disordered" evidence="1">
    <location>
        <begin position="32"/>
        <end position="79"/>
    </location>
</feature>
<sequence>MKRKFSFNLAPVVSTHTLSAQASVRLTMAQKVVATKDDTKPTPEPTPSHSQSKSTSQSQLQSQSQSHTHVRHTSKDSISDSSAFIQRRVLDARTEQELRAACKLILQNFKPSDHGMENTDPKLDFGGLQSGRRREGRTRDRNAARPEPQVHKPTGAPVDLKTALEARGLQQTELTLGRAADAPGRTLSSRKKERADFAWLDDRDDKREANLRKSSSTRRKSRQLDTPAAIADAAAAEWMQQQREKQEPVEPQARPPTAVRPLSRARSIKENLKGYVFPGSRNLSRATSIESLRTTNTQHSQDSQEPQRTGSVQGWRSWNLRRSTSRSNSRPGTSKGQPEESDASKKANGHQVNLNRELPPLPSLDSWKDNEQKVPEKIASPISPTHIASLMRPQEPPKSERTAANNKSHRRSGSDTLAMQFSASTAARSPTLSKHQPQAASRSKTLTPDSFTVTGQTLVGSSSTSNLGHARQKSAGSTMSPKMSLDVPNFSRKVSVDNPARTTFSNEVKVSRREEQKSRLKKVFSGWMMRKKENKEDWMHRIEKEGVKEGVMVQNSGAGAPVVRY</sequence>
<feature type="compositionally biased region" description="Basic and acidic residues" evidence="1">
    <location>
        <begin position="111"/>
        <end position="123"/>
    </location>
</feature>
<feature type="region of interest" description="Disordered" evidence="1">
    <location>
        <begin position="237"/>
        <end position="266"/>
    </location>
</feature>
<dbReference type="EMBL" id="JAGMVJ010000034">
    <property type="protein sequence ID" value="KAH7067751.1"/>
    <property type="molecule type" value="Genomic_DNA"/>
</dbReference>
<reference evidence="2" key="1">
    <citation type="journal article" date="2021" name="Nat. Commun.">
        <title>Genetic determinants of endophytism in the Arabidopsis root mycobiome.</title>
        <authorList>
            <person name="Mesny F."/>
            <person name="Miyauchi S."/>
            <person name="Thiergart T."/>
            <person name="Pickel B."/>
            <person name="Atanasova L."/>
            <person name="Karlsson M."/>
            <person name="Huettel B."/>
            <person name="Barry K.W."/>
            <person name="Haridas S."/>
            <person name="Chen C."/>
            <person name="Bauer D."/>
            <person name="Andreopoulos W."/>
            <person name="Pangilinan J."/>
            <person name="LaButti K."/>
            <person name="Riley R."/>
            <person name="Lipzen A."/>
            <person name="Clum A."/>
            <person name="Drula E."/>
            <person name="Henrissat B."/>
            <person name="Kohler A."/>
            <person name="Grigoriev I.V."/>
            <person name="Martin F.M."/>
            <person name="Hacquard S."/>
        </authorList>
    </citation>
    <scope>NUCLEOTIDE SEQUENCE</scope>
    <source>
        <strain evidence="2">MPI-SDFR-AT-0120</strain>
    </source>
</reference>
<keyword evidence="3" id="KW-1185">Reference proteome</keyword>
<protein>
    <submittedName>
        <fullName evidence="2">Uncharacterized protein</fullName>
    </submittedName>
</protein>
<feature type="compositionally biased region" description="Basic and acidic residues" evidence="1">
    <location>
        <begin position="137"/>
        <end position="150"/>
    </location>
</feature>